<dbReference type="EMBL" id="SSMC01000004">
    <property type="protein sequence ID" value="THD65880.1"/>
    <property type="molecule type" value="Genomic_DNA"/>
</dbReference>
<feature type="transmembrane region" description="Helical" evidence="6">
    <location>
        <begin position="12"/>
        <end position="30"/>
    </location>
</feature>
<keyword evidence="3 6" id="KW-0812">Transmembrane</keyword>
<dbReference type="PANTHER" id="PTHR33529:SF8">
    <property type="entry name" value="PERMEASE, YJGP_YJGQ FAMILY"/>
    <property type="match status" value="1"/>
</dbReference>
<evidence type="ECO:0000256" key="1">
    <source>
        <dbReference type="ARBA" id="ARBA00004651"/>
    </source>
</evidence>
<dbReference type="PANTHER" id="PTHR33529">
    <property type="entry name" value="SLR0882 PROTEIN-RELATED"/>
    <property type="match status" value="1"/>
</dbReference>
<keyword evidence="4 6" id="KW-1133">Transmembrane helix</keyword>
<feature type="transmembrane region" description="Helical" evidence="6">
    <location>
        <begin position="307"/>
        <end position="327"/>
    </location>
</feature>
<evidence type="ECO:0000256" key="3">
    <source>
        <dbReference type="ARBA" id="ARBA00022692"/>
    </source>
</evidence>
<dbReference type="OrthoDB" id="9807977at2"/>
<dbReference type="Proteomes" id="UP000305939">
    <property type="component" value="Unassembled WGS sequence"/>
</dbReference>
<comment type="caution">
    <text evidence="7">The sequence shown here is derived from an EMBL/GenBank/DDBJ whole genome shotgun (WGS) entry which is preliminary data.</text>
</comment>
<feature type="transmembrane region" description="Helical" evidence="6">
    <location>
        <begin position="278"/>
        <end position="295"/>
    </location>
</feature>
<evidence type="ECO:0000256" key="6">
    <source>
        <dbReference type="SAM" id="Phobius"/>
    </source>
</evidence>
<dbReference type="GO" id="GO:0043190">
    <property type="term" value="C:ATP-binding cassette (ABC) transporter complex"/>
    <property type="evidence" value="ECO:0007669"/>
    <property type="project" value="TreeGrafter"/>
</dbReference>
<evidence type="ECO:0000256" key="5">
    <source>
        <dbReference type="ARBA" id="ARBA00023136"/>
    </source>
</evidence>
<sequence>MKIIDRYILKRYLLTFFTMILLFIPIGIMVDVSEKIDKMIANQAPTSAIIQYYIDFTFYFANLLFPIFLFLSIIWFTSKLANNTEVIAILSSGISFTRFLKPYFIGASIIAVFAFMMSMFIVPAASQGYNDFRIKYLKGGRDKDRETNNIFNQISDNDYVYVSSFRPITQTGYNFTLEHFEETELKYKISASSIRWVEDDSVFRLASYKKRIIGPENDILISKARHDTLFEFNLDDLTPVSYVAETKNLFELNKFIEEEKRKGSPNISRYMVVKYKRWSLPISAFILTIIAVAVSSMKRRGGMGVNLALGIALAFVFIFFDKVFAIMAEQSNFSPLLAVALPNIIFAIIAFYMLQNAKR</sequence>
<evidence type="ECO:0000313" key="8">
    <source>
        <dbReference type="Proteomes" id="UP000305939"/>
    </source>
</evidence>
<gene>
    <name evidence="7" type="ORF">E7Z59_14995</name>
</gene>
<organism evidence="7 8">
    <name type="scientific">Robertkochia marina</name>
    <dbReference type="NCBI Taxonomy" id="1227945"/>
    <lineage>
        <taxon>Bacteria</taxon>
        <taxon>Pseudomonadati</taxon>
        <taxon>Bacteroidota</taxon>
        <taxon>Flavobacteriia</taxon>
        <taxon>Flavobacteriales</taxon>
        <taxon>Flavobacteriaceae</taxon>
        <taxon>Robertkochia</taxon>
    </lineage>
</organism>
<dbReference type="InterPro" id="IPR005495">
    <property type="entry name" value="LptG/LptF_permease"/>
</dbReference>
<feature type="transmembrane region" description="Helical" evidence="6">
    <location>
        <begin position="333"/>
        <end position="354"/>
    </location>
</feature>
<accession>A0A4V3UXV8</accession>
<dbReference type="AlphaFoldDB" id="A0A4V3UXV8"/>
<dbReference type="Pfam" id="PF03739">
    <property type="entry name" value="LptF_LptG"/>
    <property type="match status" value="1"/>
</dbReference>
<reference evidence="7 8" key="1">
    <citation type="submission" date="2019-04" db="EMBL/GenBank/DDBJ databases">
        <title>Draft genome sequence of Robertkochia marina CC-AMO-30D.</title>
        <authorList>
            <person name="Hameed A."/>
            <person name="Lin S.-Y."/>
            <person name="Shahina M."/>
            <person name="Lai W.-A."/>
            <person name="Young C.-C."/>
        </authorList>
    </citation>
    <scope>NUCLEOTIDE SEQUENCE [LARGE SCALE GENOMIC DNA]</scope>
    <source>
        <strain evidence="7 8">CC-AMO-30D</strain>
    </source>
</reference>
<evidence type="ECO:0000313" key="7">
    <source>
        <dbReference type="EMBL" id="THD65880.1"/>
    </source>
</evidence>
<dbReference type="RefSeq" id="WP_136337163.1">
    <property type="nucleotide sequence ID" value="NZ_QXMP01000024.1"/>
</dbReference>
<protein>
    <submittedName>
        <fullName evidence="7">YjgP/YjgQ family permease</fullName>
    </submittedName>
</protein>
<name>A0A4V3UXV8_9FLAO</name>
<feature type="transmembrane region" description="Helical" evidence="6">
    <location>
        <begin position="50"/>
        <end position="76"/>
    </location>
</feature>
<proteinExistence type="predicted"/>
<evidence type="ECO:0000256" key="4">
    <source>
        <dbReference type="ARBA" id="ARBA00022989"/>
    </source>
</evidence>
<keyword evidence="8" id="KW-1185">Reference proteome</keyword>
<keyword evidence="2" id="KW-1003">Cell membrane</keyword>
<keyword evidence="5 6" id="KW-0472">Membrane</keyword>
<comment type="subcellular location">
    <subcellularLocation>
        <location evidence="1">Cell membrane</location>
        <topology evidence="1">Multi-pass membrane protein</topology>
    </subcellularLocation>
</comment>
<feature type="transmembrane region" description="Helical" evidence="6">
    <location>
        <begin position="103"/>
        <end position="125"/>
    </location>
</feature>
<evidence type="ECO:0000256" key="2">
    <source>
        <dbReference type="ARBA" id="ARBA00022475"/>
    </source>
</evidence>
<dbReference type="GO" id="GO:0015920">
    <property type="term" value="P:lipopolysaccharide transport"/>
    <property type="evidence" value="ECO:0007669"/>
    <property type="project" value="TreeGrafter"/>
</dbReference>